<dbReference type="PROSITE" id="PS50943">
    <property type="entry name" value="HTH_CROC1"/>
    <property type="match status" value="1"/>
</dbReference>
<name>A0A2A5ATS7_9GAMM</name>
<dbReference type="EMBL" id="NVVJ01000058">
    <property type="protein sequence ID" value="PCJ22540.1"/>
    <property type="molecule type" value="Genomic_DNA"/>
</dbReference>
<organism evidence="2 3">
    <name type="scientific">SAR86 cluster bacterium</name>
    <dbReference type="NCBI Taxonomy" id="2030880"/>
    <lineage>
        <taxon>Bacteria</taxon>
        <taxon>Pseudomonadati</taxon>
        <taxon>Pseudomonadota</taxon>
        <taxon>Gammaproteobacteria</taxon>
        <taxon>SAR86 cluster</taxon>
    </lineage>
</organism>
<proteinExistence type="predicted"/>
<dbReference type="SUPFAM" id="SSF47413">
    <property type="entry name" value="lambda repressor-like DNA-binding domains"/>
    <property type="match status" value="1"/>
</dbReference>
<dbReference type="Gene3D" id="1.10.260.40">
    <property type="entry name" value="lambda repressor-like DNA-binding domains"/>
    <property type="match status" value="1"/>
</dbReference>
<dbReference type="GO" id="GO:0003677">
    <property type="term" value="F:DNA binding"/>
    <property type="evidence" value="ECO:0007669"/>
    <property type="project" value="InterPro"/>
</dbReference>
<dbReference type="Pfam" id="PF01381">
    <property type="entry name" value="HTH_3"/>
    <property type="match status" value="1"/>
</dbReference>
<accession>A0A2A5ATS7</accession>
<protein>
    <submittedName>
        <fullName evidence="2">Transcriptional regulator</fullName>
    </submittedName>
</protein>
<dbReference type="CDD" id="cd00093">
    <property type="entry name" value="HTH_XRE"/>
    <property type="match status" value="1"/>
</dbReference>
<evidence type="ECO:0000313" key="2">
    <source>
        <dbReference type="EMBL" id="PCJ22540.1"/>
    </source>
</evidence>
<gene>
    <name evidence="2" type="ORF">COA96_14110</name>
</gene>
<evidence type="ECO:0000259" key="1">
    <source>
        <dbReference type="PROSITE" id="PS50943"/>
    </source>
</evidence>
<dbReference type="AlphaFoldDB" id="A0A2A5ATS7"/>
<comment type="caution">
    <text evidence="2">The sequence shown here is derived from an EMBL/GenBank/DDBJ whole genome shotgun (WGS) entry which is preliminary data.</text>
</comment>
<dbReference type="InterPro" id="IPR001387">
    <property type="entry name" value="Cro/C1-type_HTH"/>
</dbReference>
<dbReference type="Proteomes" id="UP000218327">
    <property type="component" value="Unassembled WGS sequence"/>
</dbReference>
<feature type="domain" description="HTH cro/C1-type" evidence="1">
    <location>
        <begin position="7"/>
        <end position="51"/>
    </location>
</feature>
<dbReference type="InterPro" id="IPR010982">
    <property type="entry name" value="Lambda_DNA-bd_dom_sf"/>
</dbReference>
<reference evidence="3" key="1">
    <citation type="submission" date="2017-08" db="EMBL/GenBank/DDBJ databases">
        <title>A dynamic microbial community with high functional redundancy inhabits the cold, oxic subseafloor aquifer.</title>
        <authorList>
            <person name="Tully B.J."/>
            <person name="Wheat C.G."/>
            <person name="Glazer B.T."/>
            <person name="Huber J.A."/>
        </authorList>
    </citation>
    <scope>NUCLEOTIDE SEQUENCE [LARGE SCALE GENOMIC DNA]</scope>
</reference>
<evidence type="ECO:0000313" key="3">
    <source>
        <dbReference type="Proteomes" id="UP000218327"/>
    </source>
</evidence>
<sequence>MEIVDRIRPIREAEGLSQEDFAVDVGLRYQTLRMYETGRTKSIGSEQLSKITGHPRYKKYALWLVTGEAAPESGQISPEIEQERDVG</sequence>
<dbReference type="SMART" id="SM00530">
    <property type="entry name" value="HTH_XRE"/>
    <property type="match status" value="1"/>
</dbReference>